<comment type="caution">
    <text evidence="1">The sequence shown here is derived from an EMBL/GenBank/DDBJ whole genome shotgun (WGS) entry which is preliminary data.</text>
</comment>
<dbReference type="EMBL" id="JADXDR010000011">
    <property type="protein sequence ID" value="KAI7845941.1"/>
    <property type="molecule type" value="Genomic_DNA"/>
</dbReference>
<dbReference type="Proteomes" id="UP001205105">
    <property type="component" value="Unassembled WGS sequence"/>
</dbReference>
<organism evidence="1 2">
    <name type="scientific">Chlorella ohadii</name>
    <dbReference type="NCBI Taxonomy" id="2649997"/>
    <lineage>
        <taxon>Eukaryota</taxon>
        <taxon>Viridiplantae</taxon>
        <taxon>Chlorophyta</taxon>
        <taxon>core chlorophytes</taxon>
        <taxon>Trebouxiophyceae</taxon>
        <taxon>Chlorellales</taxon>
        <taxon>Chlorellaceae</taxon>
        <taxon>Chlorella clade</taxon>
        <taxon>Chlorella</taxon>
    </lineage>
</organism>
<gene>
    <name evidence="1" type="ORF">COHA_000487</name>
</gene>
<name>A0AAD5E0I8_9CHLO</name>
<evidence type="ECO:0000313" key="2">
    <source>
        <dbReference type="Proteomes" id="UP001205105"/>
    </source>
</evidence>
<sequence length="389" mass="40755">MCRAVAPDTQAYLQGLGPLAPTARPSVLQPLAQRRGGTHAPSLLARTRLGADGTHLADLLVDGAGQLLPVQGGVAQCHLELGAVKGVPPSGVKDRKVDYHATRACLYDGARFHGSVLLYVELNVAHELLPEEAESLPTKHAAQQVTEVCVAYAMLDLFTLPTLHAARSLSVPLRGGPLALRWTLPQCAAAAAAAHAATPKGGKAAQPKHSAKAGLSFTLKPVPPQDTAAALLPRLALASAPVARVVSLYRQLLAETLGMGSASLAPAADPVLAAFPGVLDDEDLSDAFLQLWRQELRHSTATGAPPATAAELRAAFRRCATVVWAGWGAQAVPPPTCSSHTTHRVQRRMQLQQFATTPAASLGSSAWLHRPFDCRELRTGGMEGLAATV</sequence>
<proteinExistence type="predicted"/>
<reference evidence="1" key="1">
    <citation type="submission" date="2020-11" db="EMBL/GenBank/DDBJ databases">
        <title>Chlorella ohadii genome sequencing and assembly.</title>
        <authorList>
            <person name="Murik O."/>
            <person name="Treves H."/>
            <person name="Kedem I."/>
            <person name="Shotland Y."/>
            <person name="Kaplan A."/>
        </authorList>
    </citation>
    <scope>NUCLEOTIDE SEQUENCE</scope>
    <source>
        <strain evidence="1">1</strain>
    </source>
</reference>
<evidence type="ECO:0000313" key="1">
    <source>
        <dbReference type="EMBL" id="KAI7845941.1"/>
    </source>
</evidence>
<dbReference type="AlphaFoldDB" id="A0AAD5E0I8"/>
<accession>A0AAD5E0I8</accession>
<keyword evidence="2" id="KW-1185">Reference proteome</keyword>
<protein>
    <submittedName>
        <fullName evidence="1">Uncharacterized protein</fullName>
    </submittedName>
</protein>